<proteinExistence type="inferred from homology"/>
<dbReference type="AlphaFoldDB" id="A0A926JUS7"/>
<dbReference type="GO" id="GO:0000272">
    <property type="term" value="P:polysaccharide catabolic process"/>
    <property type="evidence" value="ECO:0007669"/>
    <property type="project" value="TreeGrafter"/>
</dbReference>
<accession>A0A926JUS7</accession>
<dbReference type="PANTHER" id="PTHR36845">
    <property type="entry name" value="HYDROLASE, PUTATIVE (AFU_ORTHOLOGUE AFUA_7G05090)-RELATED"/>
    <property type="match status" value="1"/>
</dbReference>
<sequence length="400" mass="45678">MKRKVSGVWYVLAGLLFLNSCKTSQRTETATWLEKSVKTATHQLTRASEEYSPGMNPRSVEPDGSVRLAPANDWTTGFFPGSLWLGYEISGKKVLKQQAERFTLALDTIKDFKYTHDLGFMLFCSYGNAYRITRDKKYLPVLRNGAANLYSRYNEKVGSIRSWDFGEWQYPVIIDNMMNLELLYWASDKFKKPVYARAAESHAMNSLRDHYREDHSSYHVVSYDTLSGKPVIKETHQGYGDETAWARGQAWGLYGFSMSYKNTGEKKFIEQAEHIARFIMNHPRLPKDKIPYWDYDAPDIPGAPRDASAAAITASALLELSTQVKDGSKYFAFAEDILKSLSSDIYLARPDSAHFFILNHSVGALPNNSEVDTPINYADYYFLEALDRYARLKNIDLKKI</sequence>
<reference evidence="3 4" key="1">
    <citation type="submission" date="2020-09" db="EMBL/GenBank/DDBJ databases">
        <title>Sinomicrobium weinanense sp. nov., a halophilic bacteria isolated from saline-alkali soil.</title>
        <authorList>
            <person name="Wu P."/>
            <person name="Ren H."/>
            <person name="Mei Y."/>
            <person name="Liang Y."/>
            <person name="Chen Z."/>
        </authorList>
    </citation>
    <scope>NUCLEOTIDE SEQUENCE [LARGE SCALE GENOMIC DNA]</scope>
    <source>
        <strain evidence="3 4">FJxs</strain>
    </source>
</reference>
<evidence type="ECO:0000313" key="3">
    <source>
        <dbReference type="EMBL" id="MBC9797746.1"/>
    </source>
</evidence>
<dbReference type="EMBL" id="JACVDC010000071">
    <property type="protein sequence ID" value="MBC9797746.1"/>
    <property type="molecule type" value="Genomic_DNA"/>
</dbReference>
<comment type="caution">
    <text evidence="3">The sequence shown here is derived from an EMBL/GenBank/DDBJ whole genome shotgun (WGS) entry which is preliminary data.</text>
</comment>
<protein>
    <submittedName>
        <fullName evidence="3">Glycoside hydrolase family 88 protein</fullName>
    </submittedName>
</protein>
<evidence type="ECO:0000313" key="4">
    <source>
        <dbReference type="Proteomes" id="UP000653730"/>
    </source>
</evidence>
<dbReference type="InterPro" id="IPR012341">
    <property type="entry name" value="6hp_glycosidase-like_sf"/>
</dbReference>
<dbReference type="Gene3D" id="1.50.10.10">
    <property type="match status" value="1"/>
</dbReference>
<dbReference type="RefSeq" id="WP_187966876.1">
    <property type="nucleotide sequence ID" value="NZ_JACVDC010000071.1"/>
</dbReference>
<dbReference type="SUPFAM" id="SSF48208">
    <property type="entry name" value="Six-hairpin glycosidases"/>
    <property type="match status" value="1"/>
</dbReference>
<gene>
    <name evidence="3" type="ORF">IBL28_17375</name>
</gene>
<dbReference type="Proteomes" id="UP000653730">
    <property type="component" value="Unassembled WGS sequence"/>
</dbReference>
<name>A0A926JUS7_9FLAO</name>
<dbReference type="InterPro" id="IPR052369">
    <property type="entry name" value="UG_Glycosaminoglycan_Hydrolase"/>
</dbReference>
<evidence type="ECO:0000256" key="1">
    <source>
        <dbReference type="ARBA" id="ARBA00022801"/>
    </source>
</evidence>
<dbReference type="InterPro" id="IPR008928">
    <property type="entry name" value="6-hairpin_glycosidase_sf"/>
</dbReference>
<dbReference type="GO" id="GO:0052757">
    <property type="term" value="F:chondroitin hydrolase activity"/>
    <property type="evidence" value="ECO:0007669"/>
    <property type="project" value="TreeGrafter"/>
</dbReference>
<keyword evidence="4" id="KW-1185">Reference proteome</keyword>
<comment type="similarity">
    <text evidence="2">Belongs to the glycosyl hydrolase 88 family.</text>
</comment>
<keyword evidence="1 3" id="KW-0378">Hydrolase</keyword>
<organism evidence="3 4">
    <name type="scientific">Sinomicrobium weinanense</name>
    <dbReference type="NCBI Taxonomy" id="2842200"/>
    <lineage>
        <taxon>Bacteria</taxon>
        <taxon>Pseudomonadati</taxon>
        <taxon>Bacteroidota</taxon>
        <taxon>Flavobacteriia</taxon>
        <taxon>Flavobacteriales</taxon>
        <taxon>Flavobacteriaceae</taxon>
        <taxon>Sinomicrobium</taxon>
    </lineage>
</organism>
<dbReference type="PANTHER" id="PTHR36845:SF1">
    <property type="entry name" value="HYDROLASE, PUTATIVE (AFU_ORTHOLOGUE AFUA_7G05090)-RELATED"/>
    <property type="match status" value="1"/>
</dbReference>
<evidence type="ECO:0000256" key="2">
    <source>
        <dbReference type="ARBA" id="ARBA00038358"/>
    </source>
</evidence>